<gene>
    <name evidence="1" type="ORF">SAMN05216225_101263</name>
</gene>
<sequence>MYYNYTPPLSLHSSDTIKVTGQGSVTLSPDRALITLGVSTESTSLQDAQSENATVMNRVINSISNQNIPRNNIQTKDFRIHPQYDYIEGKQVFRGYRVTNMIEVTVDDITQVGQIVDLAVNEGANEVQNIQFTVANSDLHYENALKISVNNARDKARTIAEELGVSVSSVPRKIKEITTRTNQQPQPYVLGVSTESATTPIEPGQLEIKAVINATFDFN</sequence>
<evidence type="ECO:0000313" key="1">
    <source>
        <dbReference type="EMBL" id="SHG01789.1"/>
    </source>
</evidence>
<dbReference type="GO" id="GO:0006974">
    <property type="term" value="P:DNA damage response"/>
    <property type="evidence" value="ECO:0007669"/>
    <property type="project" value="TreeGrafter"/>
</dbReference>
<dbReference type="OrthoDB" id="9785192at2"/>
<proteinExistence type="predicted"/>
<dbReference type="AlphaFoldDB" id="A0A1M5GDN0"/>
<dbReference type="InterPro" id="IPR007497">
    <property type="entry name" value="SIMPL/DUF541"/>
</dbReference>
<evidence type="ECO:0008006" key="3">
    <source>
        <dbReference type="Google" id="ProtNLM"/>
    </source>
</evidence>
<reference evidence="1 2" key="1">
    <citation type="submission" date="2016-11" db="EMBL/GenBank/DDBJ databases">
        <authorList>
            <person name="Jaros S."/>
            <person name="Januszkiewicz K."/>
            <person name="Wedrychowicz H."/>
        </authorList>
    </citation>
    <scope>NUCLEOTIDE SEQUENCE [LARGE SCALE GENOMIC DNA]</scope>
    <source>
        <strain evidence="1 2">IBRC-M 10683</strain>
    </source>
</reference>
<dbReference type="EMBL" id="FQVW01000012">
    <property type="protein sequence ID" value="SHG01789.1"/>
    <property type="molecule type" value="Genomic_DNA"/>
</dbReference>
<keyword evidence="2" id="KW-1185">Reference proteome</keyword>
<dbReference type="Pfam" id="PF04402">
    <property type="entry name" value="SIMPL"/>
    <property type="match status" value="1"/>
</dbReference>
<dbReference type="PANTHER" id="PTHR34387:SF2">
    <property type="entry name" value="SLR1258 PROTEIN"/>
    <property type="match status" value="1"/>
</dbReference>
<dbReference type="Gene3D" id="3.30.110.170">
    <property type="entry name" value="Protein of unknown function (DUF541), domain 1"/>
    <property type="match status" value="1"/>
</dbReference>
<organism evidence="1 2">
    <name type="scientific">Ornithinibacillus halophilus</name>
    <dbReference type="NCBI Taxonomy" id="930117"/>
    <lineage>
        <taxon>Bacteria</taxon>
        <taxon>Bacillati</taxon>
        <taxon>Bacillota</taxon>
        <taxon>Bacilli</taxon>
        <taxon>Bacillales</taxon>
        <taxon>Bacillaceae</taxon>
        <taxon>Ornithinibacillus</taxon>
    </lineage>
</organism>
<dbReference type="RefSeq" id="WP_072889552.1">
    <property type="nucleotide sequence ID" value="NZ_FQVW01000012.1"/>
</dbReference>
<dbReference type="Proteomes" id="UP000183988">
    <property type="component" value="Unassembled WGS sequence"/>
</dbReference>
<dbReference type="PANTHER" id="PTHR34387">
    <property type="entry name" value="SLR1258 PROTEIN"/>
    <property type="match status" value="1"/>
</dbReference>
<dbReference type="InterPro" id="IPR052022">
    <property type="entry name" value="26kDa_periplasmic_antigen"/>
</dbReference>
<name>A0A1M5GDN0_9BACI</name>
<evidence type="ECO:0000313" key="2">
    <source>
        <dbReference type="Proteomes" id="UP000183988"/>
    </source>
</evidence>
<accession>A0A1M5GDN0</accession>
<dbReference type="Gene3D" id="3.30.70.2970">
    <property type="entry name" value="Protein of unknown function (DUF541), domain 2"/>
    <property type="match status" value="1"/>
</dbReference>
<protein>
    <recommendedName>
        <fullName evidence="3">26 kDa periplasmic immunogenic protein</fullName>
    </recommendedName>
</protein>